<dbReference type="GO" id="GO:0022857">
    <property type="term" value="F:transmembrane transporter activity"/>
    <property type="evidence" value="ECO:0007669"/>
    <property type="project" value="InterPro"/>
</dbReference>
<organism evidence="8 9">
    <name type="scientific">Actinomadura montaniterrae</name>
    <dbReference type="NCBI Taxonomy" id="1803903"/>
    <lineage>
        <taxon>Bacteria</taxon>
        <taxon>Bacillati</taxon>
        <taxon>Actinomycetota</taxon>
        <taxon>Actinomycetes</taxon>
        <taxon>Streptosporangiales</taxon>
        <taxon>Thermomonosporaceae</taxon>
        <taxon>Actinomadura</taxon>
    </lineage>
</organism>
<dbReference type="EMBL" id="WBMR01000345">
    <property type="protein sequence ID" value="KAB2358394.1"/>
    <property type="molecule type" value="Genomic_DNA"/>
</dbReference>
<dbReference type="RefSeq" id="WP_151546918.1">
    <property type="nucleotide sequence ID" value="NZ_WBMR01000345.1"/>
</dbReference>
<dbReference type="GO" id="GO:0005886">
    <property type="term" value="C:plasma membrane"/>
    <property type="evidence" value="ECO:0007669"/>
    <property type="project" value="UniProtKB-SubCell"/>
</dbReference>
<accession>A0A6L3VCQ8</accession>
<dbReference type="OrthoDB" id="9787026at2"/>
<keyword evidence="3 6" id="KW-0812">Transmembrane</keyword>
<dbReference type="PROSITE" id="PS50850">
    <property type="entry name" value="MFS"/>
    <property type="match status" value="1"/>
</dbReference>
<feature type="transmembrane region" description="Helical" evidence="6">
    <location>
        <begin position="101"/>
        <end position="124"/>
    </location>
</feature>
<feature type="transmembrane region" description="Helical" evidence="6">
    <location>
        <begin position="177"/>
        <end position="198"/>
    </location>
</feature>
<evidence type="ECO:0000256" key="2">
    <source>
        <dbReference type="ARBA" id="ARBA00022448"/>
    </source>
</evidence>
<dbReference type="PANTHER" id="PTHR23511">
    <property type="entry name" value="SYNAPTIC VESICLE GLYCOPROTEIN 2"/>
    <property type="match status" value="1"/>
</dbReference>
<reference evidence="8 9" key="1">
    <citation type="submission" date="2019-09" db="EMBL/GenBank/DDBJ databases">
        <title>Actinomadura physcomitrii sp. nov., a novel actinomycete isolated from moss [Physcomitrium sphaericum (Ludw) Fuernr].</title>
        <authorList>
            <person name="Liu C."/>
            <person name="Zhuang X."/>
        </authorList>
    </citation>
    <scope>NUCLEOTIDE SEQUENCE [LARGE SCALE GENOMIC DNA]</scope>
    <source>
        <strain evidence="8 9">CYP1-1B</strain>
    </source>
</reference>
<feature type="transmembrane region" description="Helical" evidence="6">
    <location>
        <begin position="144"/>
        <end position="165"/>
    </location>
</feature>
<dbReference type="InterPro" id="IPR020846">
    <property type="entry name" value="MFS_dom"/>
</dbReference>
<evidence type="ECO:0000313" key="9">
    <source>
        <dbReference type="Proteomes" id="UP000483004"/>
    </source>
</evidence>
<dbReference type="PANTHER" id="PTHR23511:SF34">
    <property type="entry name" value="SYNAPTIC VESICLE GLYCOPROTEIN 2"/>
    <property type="match status" value="1"/>
</dbReference>
<comment type="caution">
    <text evidence="8">The sequence shown here is derived from an EMBL/GenBank/DDBJ whole genome shotgun (WGS) entry which is preliminary data.</text>
</comment>
<dbReference type="SUPFAM" id="SSF103473">
    <property type="entry name" value="MFS general substrate transporter"/>
    <property type="match status" value="1"/>
</dbReference>
<name>A0A6L3VCQ8_9ACTN</name>
<keyword evidence="2" id="KW-0813">Transport</keyword>
<evidence type="ECO:0000256" key="5">
    <source>
        <dbReference type="ARBA" id="ARBA00023136"/>
    </source>
</evidence>
<dbReference type="Pfam" id="PF07690">
    <property type="entry name" value="MFS_1"/>
    <property type="match status" value="1"/>
</dbReference>
<evidence type="ECO:0000256" key="4">
    <source>
        <dbReference type="ARBA" id="ARBA00022989"/>
    </source>
</evidence>
<evidence type="ECO:0000256" key="6">
    <source>
        <dbReference type="SAM" id="Phobius"/>
    </source>
</evidence>
<keyword evidence="4 6" id="KW-1133">Transmembrane helix</keyword>
<feature type="transmembrane region" description="Helical" evidence="6">
    <location>
        <begin position="519"/>
        <end position="539"/>
    </location>
</feature>
<dbReference type="PROSITE" id="PS51257">
    <property type="entry name" value="PROKAR_LIPOPROTEIN"/>
    <property type="match status" value="1"/>
</dbReference>
<gene>
    <name evidence="8" type="ORF">F9B16_47855</name>
</gene>
<feature type="transmembrane region" description="Helical" evidence="6">
    <location>
        <begin position="232"/>
        <end position="251"/>
    </location>
</feature>
<proteinExistence type="predicted"/>
<evidence type="ECO:0000256" key="1">
    <source>
        <dbReference type="ARBA" id="ARBA00004651"/>
    </source>
</evidence>
<protein>
    <submittedName>
        <fullName evidence="8">MFS transporter</fullName>
    </submittedName>
</protein>
<dbReference type="InterPro" id="IPR036259">
    <property type="entry name" value="MFS_trans_sf"/>
</dbReference>
<evidence type="ECO:0000259" key="7">
    <source>
        <dbReference type="PROSITE" id="PS50850"/>
    </source>
</evidence>
<evidence type="ECO:0000256" key="3">
    <source>
        <dbReference type="ARBA" id="ARBA00022692"/>
    </source>
</evidence>
<comment type="subcellular location">
    <subcellularLocation>
        <location evidence="1">Cell membrane</location>
        <topology evidence="1">Multi-pass membrane protein</topology>
    </subcellularLocation>
</comment>
<dbReference type="Gene3D" id="1.20.1250.20">
    <property type="entry name" value="MFS general substrate transporter like domains"/>
    <property type="match status" value="1"/>
</dbReference>
<evidence type="ECO:0000313" key="8">
    <source>
        <dbReference type="EMBL" id="KAB2358394.1"/>
    </source>
</evidence>
<feature type="transmembrane region" description="Helical" evidence="6">
    <location>
        <begin position="263"/>
        <end position="282"/>
    </location>
</feature>
<dbReference type="InterPro" id="IPR011701">
    <property type="entry name" value="MFS"/>
</dbReference>
<feature type="transmembrane region" description="Helical" evidence="6">
    <location>
        <begin position="454"/>
        <end position="475"/>
    </location>
</feature>
<sequence>MRTRPMGGITFAHPPAFWTGFIACVAGVALHLPMYIDSADMHYMMRGMSMDAPMITGMALIVAGLALTAYGLIPRGLAASRRDGEVRVRAAHDAPFRRAHIGLVIVMTTAVTIDAMKPITLSFVAPGMGKEYGLKSALNPGGHWPVALLPLFGLTGTVAGSFLWGWLGDRIGRRSSILLAGVMFVTTAVCGAMPSFSWNLAMCLLMGLAAGGMLPITFSLLAEMIPGRHRGWVMVLIGGNLALAYAITSSLSSALVPHYSWRILWLLGMPTGVLLIALNHWIPESPRFLLAHGREDEARAIMTRYGAVEDVAPTPETEAAGAAGAAVAASGAEAPAEERREAAHGGGFTPLFRPPFAGLSIAVVVLGLGIGLVTYGFQLWIPSNLQKLGLAQKSADAALRDSSLLGLPLVFVAAAMYGLWSAKKTIIVLTALTAAALVAFSFSGESLAHDRTWLYVLLAGPIVGTATIAAVLAAYSSEIYPTRIRSRGSGLSAGVGKLGGVVVTIVLVVGATVPSINTTALLGAVPLLLAVLVVAAFGVETRKRAASAGAPAAQPADA</sequence>
<feature type="transmembrane region" description="Helical" evidence="6">
    <location>
        <begin position="12"/>
        <end position="32"/>
    </location>
</feature>
<feature type="transmembrane region" description="Helical" evidence="6">
    <location>
        <begin position="495"/>
        <end position="513"/>
    </location>
</feature>
<keyword evidence="9" id="KW-1185">Reference proteome</keyword>
<dbReference type="PROSITE" id="PS00217">
    <property type="entry name" value="SUGAR_TRANSPORT_2"/>
    <property type="match status" value="1"/>
</dbReference>
<feature type="transmembrane region" description="Helical" evidence="6">
    <location>
        <begin position="426"/>
        <end position="442"/>
    </location>
</feature>
<feature type="transmembrane region" description="Helical" evidence="6">
    <location>
        <begin position="356"/>
        <end position="377"/>
    </location>
</feature>
<feature type="transmembrane region" description="Helical" evidence="6">
    <location>
        <begin position="52"/>
        <end position="73"/>
    </location>
</feature>
<keyword evidence="5 6" id="KW-0472">Membrane</keyword>
<feature type="transmembrane region" description="Helical" evidence="6">
    <location>
        <begin position="397"/>
        <end position="419"/>
    </location>
</feature>
<dbReference type="AlphaFoldDB" id="A0A6L3VCQ8"/>
<dbReference type="Proteomes" id="UP000483004">
    <property type="component" value="Unassembled WGS sequence"/>
</dbReference>
<dbReference type="InterPro" id="IPR005829">
    <property type="entry name" value="Sugar_transporter_CS"/>
</dbReference>
<feature type="transmembrane region" description="Helical" evidence="6">
    <location>
        <begin position="204"/>
        <end position="225"/>
    </location>
</feature>
<feature type="domain" description="Major facilitator superfamily (MFS) profile" evidence="7">
    <location>
        <begin position="103"/>
        <end position="542"/>
    </location>
</feature>